<accession>A0A6A6TVG9</accession>
<gene>
    <name evidence="1" type="ORF">K491DRAFT_184867</name>
</gene>
<sequence>MCRCATWQRSERYRQTLPYSCSNQEHRALFRPQGKQRAACKPVVLALQADLCPPMGSLAPVWVVGSAQLKEPPKHPAAAERHYACGLSTFWSSTDSHYGCAIPFCPILATPALTVHRFLHRDFRCLTYLQHTHGMPSVYDPCCCLLFSPSPFLAAI</sequence>
<proteinExistence type="predicted"/>
<evidence type="ECO:0000313" key="2">
    <source>
        <dbReference type="Proteomes" id="UP000799324"/>
    </source>
</evidence>
<reference evidence="1" key="1">
    <citation type="journal article" date="2020" name="Stud. Mycol.">
        <title>101 Dothideomycetes genomes: a test case for predicting lifestyles and emergence of pathogens.</title>
        <authorList>
            <person name="Haridas S."/>
            <person name="Albert R."/>
            <person name="Binder M."/>
            <person name="Bloem J."/>
            <person name="Labutti K."/>
            <person name="Salamov A."/>
            <person name="Andreopoulos B."/>
            <person name="Baker S."/>
            <person name="Barry K."/>
            <person name="Bills G."/>
            <person name="Bluhm B."/>
            <person name="Cannon C."/>
            <person name="Castanera R."/>
            <person name="Culley D."/>
            <person name="Daum C."/>
            <person name="Ezra D."/>
            <person name="Gonzalez J."/>
            <person name="Henrissat B."/>
            <person name="Kuo A."/>
            <person name="Liang C."/>
            <person name="Lipzen A."/>
            <person name="Lutzoni F."/>
            <person name="Magnuson J."/>
            <person name="Mondo S."/>
            <person name="Nolan M."/>
            <person name="Ohm R."/>
            <person name="Pangilinan J."/>
            <person name="Park H.-J."/>
            <person name="Ramirez L."/>
            <person name="Alfaro M."/>
            <person name="Sun H."/>
            <person name="Tritt A."/>
            <person name="Yoshinaga Y."/>
            <person name="Zwiers L.-H."/>
            <person name="Turgeon B."/>
            <person name="Goodwin S."/>
            <person name="Spatafora J."/>
            <person name="Crous P."/>
            <person name="Grigoriev I."/>
        </authorList>
    </citation>
    <scope>NUCLEOTIDE SEQUENCE</scope>
    <source>
        <strain evidence="1">CBS 122681</strain>
    </source>
</reference>
<organism evidence="1 2">
    <name type="scientific">Lophiostoma macrostomum CBS 122681</name>
    <dbReference type="NCBI Taxonomy" id="1314788"/>
    <lineage>
        <taxon>Eukaryota</taxon>
        <taxon>Fungi</taxon>
        <taxon>Dikarya</taxon>
        <taxon>Ascomycota</taxon>
        <taxon>Pezizomycotina</taxon>
        <taxon>Dothideomycetes</taxon>
        <taxon>Pleosporomycetidae</taxon>
        <taxon>Pleosporales</taxon>
        <taxon>Lophiostomataceae</taxon>
        <taxon>Lophiostoma</taxon>
    </lineage>
</organism>
<protein>
    <submittedName>
        <fullName evidence="1">Uncharacterized protein</fullName>
    </submittedName>
</protein>
<keyword evidence="2" id="KW-1185">Reference proteome</keyword>
<evidence type="ECO:0000313" key="1">
    <source>
        <dbReference type="EMBL" id="KAF2662614.1"/>
    </source>
</evidence>
<name>A0A6A6TVG9_9PLEO</name>
<dbReference type="EMBL" id="MU004289">
    <property type="protein sequence ID" value="KAF2662614.1"/>
    <property type="molecule type" value="Genomic_DNA"/>
</dbReference>
<dbReference type="Proteomes" id="UP000799324">
    <property type="component" value="Unassembled WGS sequence"/>
</dbReference>
<dbReference type="AlphaFoldDB" id="A0A6A6TVG9"/>